<protein>
    <submittedName>
        <fullName evidence="6">LacI family transcriptional regulator</fullName>
    </submittedName>
</protein>
<dbReference type="GO" id="GO:0003700">
    <property type="term" value="F:DNA-binding transcription factor activity"/>
    <property type="evidence" value="ECO:0007669"/>
    <property type="project" value="TreeGrafter"/>
</dbReference>
<gene>
    <name evidence="6" type="ORF">FPZ11_17685</name>
</gene>
<dbReference type="PROSITE" id="PS00356">
    <property type="entry name" value="HTH_LACI_1"/>
    <property type="match status" value="1"/>
</dbReference>
<dbReference type="EMBL" id="CP042305">
    <property type="protein sequence ID" value="QDZ16339.1"/>
    <property type="molecule type" value="Genomic_DNA"/>
</dbReference>
<evidence type="ECO:0000256" key="4">
    <source>
        <dbReference type="SAM" id="MobiDB-lite"/>
    </source>
</evidence>
<name>A0A5B8M812_9MICO</name>
<dbReference type="PROSITE" id="PS50932">
    <property type="entry name" value="HTH_LACI_2"/>
    <property type="match status" value="1"/>
</dbReference>
<dbReference type="InterPro" id="IPR028082">
    <property type="entry name" value="Peripla_BP_I"/>
</dbReference>
<accession>A0A5B8M812</accession>
<feature type="compositionally biased region" description="Basic and acidic residues" evidence="4">
    <location>
        <begin position="19"/>
        <end position="30"/>
    </location>
</feature>
<feature type="compositionally biased region" description="Polar residues" evidence="4">
    <location>
        <begin position="1"/>
        <end position="18"/>
    </location>
</feature>
<dbReference type="Gene3D" id="3.40.50.2300">
    <property type="match status" value="2"/>
</dbReference>
<dbReference type="InterPro" id="IPR010982">
    <property type="entry name" value="Lambda_DNA-bd_dom_sf"/>
</dbReference>
<evidence type="ECO:0000313" key="7">
    <source>
        <dbReference type="Proteomes" id="UP000320216"/>
    </source>
</evidence>
<dbReference type="OrthoDB" id="37081at2"/>
<dbReference type="InterPro" id="IPR000843">
    <property type="entry name" value="HTH_LacI"/>
</dbReference>
<dbReference type="PANTHER" id="PTHR30146:SF109">
    <property type="entry name" value="HTH-TYPE TRANSCRIPTIONAL REGULATOR GALS"/>
    <property type="match status" value="1"/>
</dbReference>
<organism evidence="6 7">
    <name type="scientific">Humibacter ginsenosidimutans</name>
    <dbReference type="NCBI Taxonomy" id="2599293"/>
    <lineage>
        <taxon>Bacteria</taxon>
        <taxon>Bacillati</taxon>
        <taxon>Actinomycetota</taxon>
        <taxon>Actinomycetes</taxon>
        <taxon>Micrococcales</taxon>
        <taxon>Microbacteriaceae</taxon>
        <taxon>Humibacter</taxon>
    </lineage>
</organism>
<keyword evidence="1" id="KW-0805">Transcription regulation</keyword>
<keyword evidence="3" id="KW-0804">Transcription</keyword>
<dbReference type="SUPFAM" id="SSF47413">
    <property type="entry name" value="lambda repressor-like DNA-binding domains"/>
    <property type="match status" value="1"/>
</dbReference>
<dbReference type="Proteomes" id="UP000320216">
    <property type="component" value="Chromosome"/>
</dbReference>
<feature type="domain" description="HTH lacI-type" evidence="5">
    <location>
        <begin position="36"/>
        <end position="90"/>
    </location>
</feature>
<dbReference type="Pfam" id="PF13377">
    <property type="entry name" value="Peripla_BP_3"/>
    <property type="match status" value="1"/>
</dbReference>
<dbReference type="PANTHER" id="PTHR30146">
    <property type="entry name" value="LACI-RELATED TRANSCRIPTIONAL REPRESSOR"/>
    <property type="match status" value="1"/>
</dbReference>
<sequence>MARTVNRITCQRPGSSKQRTCDRRRTDSMNESRGAVRVIDVARAAGVSTATVSNVINKPDRVGARTRRKVERAIDDLGFVPNRAAQQLRIGVSSSVGLIVPDVSYPFFTDLARGAEAEAAERGLSVFLGNSDINHGKEVGLVRSFLQQRVRGLLVAPITDPRAVLDIAEHAEVPFVLVDTPSLIDANVSSVASDGFAGGRIAVRHLRERGSTRLAFIGWDGDPAQVLERWNGAQREAQETPGMALRRIPPEGRGLPAGVNIGRAILAMPPSERPDGLIAPNDALAVGVVNALVAGAGTEVFRDIRVVGYDDLEIASNAVVPITSIRQSSELIGRSAISLLEELVSTSEPVHRRIVYEPTLVVRSTT</sequence>
<evidence type="ECO:0000313" key="6">
    <source>
        <dbReference type="EMBL" id="QDZ16339.1"/>
    </source>
</evidence>
<dbReference type="GO" id="GO:0000976">
    <property type="term" value="F:transcription cis-regulatory region binding"/>
    <property type="evidence" value="ECO:0007669"/>
    <property type="project" value="TreeGrafter"/>
</dbReference>
<evidence type="ECO:0000256" key="2">
    <source>
        <dbReference type="ARBA" id="ARBA00023125"/>
    </source>
</evidence>
<keyword evidence="7" id="KW-1185">Reference proteome</keyword>
<dbReference type="SUPFAM" id="SSF53822">
    <property type="entry name" value="Periplasmic binding protein-like I"/>
    <property type="match status" value="1"/>
</dbReference>
<dbReference type="KEGG" id="huw:FPZ11_17685"/>
<dbReference type="AlphaFoldDB" id="A0A5B8M812"/>
<dbReference type="CDD" id="cd01392">
    <property type="entry name" value="HTH_LacI"/>
    <property type="match status" value="1"/>
</dbReference>
<proteinExistence type="predicted"/>
<evidence type="ECO:0000256" key="1">
    <source>
        <dbReference type="ARBA" id="ARBA00023015"/>
    </source>
</evidence>
<dbReference type="Gene3D" id="1.10.260.40">
    <property type="entry name" value="lambda repressor-like DNA-binding domains"/>
    <property type="match status" value="1"/>
</dbReference>
<reference evidence="6 7" key="1">
    <citation type="submission" date="2019-07" db="EMBL/GenBank/DDBJ databases">
        <title>Full genome sequence of Humibacter sp. WJ7-1.</title>
        <authorList>
            <person name="Im W.-T."/>
        </authorList>
    </citation>
    <scope>NUCLEOTIDE SEQUENCE [LARGE SCALE GENOMIC DNA]</scope>
    <source>
        <strain evidence="6 7">WJ7-1</strain>
    </source>
</reference>
<dbReference type="SMART" id="SM00354">
    <property type="entry name" value="HTH_LACI"/>
    <property type="match status" value="1"/>
</dbReference>
<dbReference type="InterPro" id="IPR046335">
    <property type="entry name" value="LacI/GalR-like_sensor"/>
</dbReference>
<evidence type="ECO:0000256" key="3">
    <source>
        <dbReference type="ARBA" id="ARBA00023163"/>
    </source>
</evidence>
<feature type="region of interest" description="Disordered" evidence="4">
    <location>
        <begin position="1"/>
        <end position="30"/>
    </location>
</feature>
<evidence type="ECO:0000259" key="5">
    <source>
        <dbReference type="PROSITE" id="PS50932"/>
    </source>
</evidence>
<keyword evidence="2" id="KW-0238">DNA-binding</keyword>
<dbReference type="Pfam" id="PF00356">
    <property type="entry name" value="LacI"/>
    <property type="match status" value="1"/>
</dbReference>